<evidence type="ECO:0000313" key="1">
    <source>
        <dbReference type="EMBL" id="SVC18508.1"/>
    </source>
</evidence>
<protein>
    <submittedName>
        <fullName evidence="1">Uncharacterized protein</fullName>
    </submittedName>
</protein>
<accession>A0A382K2P7</accession>
<feature type="non-terminal residue" evidence="1">
    <location>
        <position position="28"/>
    </location>
</feature>
<dbReference type="EMBL" id="UINC01077925">
    <property type="protein sequence ID" value="SVC18508.1"/>
    <property type="molecule type" value="Genomic_DNA"/>
</dbReference>
<gene>
    <name evidence="1" type="ORF">METZ01_LOCUS271362</name>
</gene>
<organism evidence="1">
    <name type="scientific">marine metagenome</name>
    <dbReference type="NCBI Taxonomy" id="408172"/>
    <lineage>
        <taxon>unclassified sequences</taxon>
        <taxon>metagenomes</taxon>
        <taxon>ecological metagenomes</taxon>
    </lineage>
</organism>
<name>A0A382K2P7_9ZZZZ</name>
<proteinExistence type="predicted"/>
<sequence>PNIIQLAKINAKTNLNMNYPKRNVDYKY</sequence>
<reference evidence="1" key="1">
    <citation type="submission" date="2018-05" db="EMBL/GenBank/DDBJ databases">
        <authorList>
            <person name="Lanie J.A."/>
            <person name="Ng W.-L."/>
            <person name="Kazmierczak K.M."/>
            <person name="Andrzejewski T.M."/>
            <person name="Davidsen T.M."/>
            <person name="Wayne K.J."/>
            <person name="Tettelin H."/>
            <person name="Glass J.I."/>
            <person name="Rusch D."/>
            <person name="Podicherti R."/>
            <person name="Tsui H.-C.T."/>
            <person name="Winkler M.E."/>
        </authorList>
    </citation>
    <scope>NUCLEOTIDE SEQUENCE</scope>
</reference>
<feature type="non-terminal residue" evidence="1">
    <location>
        <position position="1"/>
    </location>
</feature>
<dbReference type="AlphaFoldDB" id="A0A382K2P7"/>